<reference evidence="3" key="1">
    <citation type="journal article" date="2016" name="Genome Announc.">
        <title>Genome Sequence of Ustilaginoidea virens IPU010, a Rice Pathogenic Fungus Causing False Smut.</title>
        <authorList>
            <person name="Kumagai T."/>
            <person name="Ishii T."/>
            <person name="Terai G."/>
            <person name="Umemura M."/>
            <person name="Machida M."/>
            <person name="Asai K."/>
        </authorList>
    </citation>
    <scope>NUCLEOTIDE SEQUENCE [LARGE SCALE GENOMIC DNA]</scope>
    <source>
        <strain evidence="3">IPU010</strain>
    </source>
</reference>
<evidence type="ECO:0000259" key="2">
    <source>
        <dbReference type="Pfam" id="PF01425"/>
    </source>
</evidence>
<dbReference type="InterPro" id="IPR036928">
    <property type="entry name" value="AS_sf"/>
</dbReference>
<gene>
    <name evidence="4" type="ORF">UV8b_01984</name>
    <name evidence="3" type="ORF">UVI_02035000</name>
</gene>
<accession>A0A063C0I2</accession>
<sequence length="548" mass="58306">MIASTVVHLALAVACSLLSPGAQAAELDPASLPSLLDATLEELRRGLDSNLFTSVDLTKAYIARIKEVSEELRPVNEINPDALRIAARRDAQRKNPKKKLGPLHGIPVLIKDNIATLDKMNNTAGSYALLGAVPEKDSTVAAKLRRAGAIILGKSNMSQWANYRGFSSSNGWSSYGGQTKGAYFPDQDPSGSSSGSGVSSSLGLAWASLGTETDGSIISPASVNNLVGIKPSVGLTSRYLVVPLSEHQDTVGPMARSVKDAAYLLAAIAGADKKDNYTSAIPFTGKLPNYVAACKADGLRGKKLGVPRAIFPPAEAENVPIMEAFESALKILQEAGAELVQDIQMPGASEVNGPAYNVVIGADFATDVAKNYFAHLKANPANIQTLEQLQEFTRTHSAEEYSTRDTKLWQNALDLGFDNSSPEFWGNYTQQLYNAGPLGILGALTNHSLDALVLPADFMPSLPAIVGSPIITVPLGKQPAGTGVTKNRMGNLNTVAPNLPFGLAFAGARFSEETLIEIAYAFEQKSNVRQTIEPYVKPKTELKDIVEK</sequence>
<dbReference type="OrthoDB" id="566138at2759"/>
<feature type="chain" id="PRO_5010402210" description="Amidase domain-containing protein" evidence="1">
    <location>
        <begin position="25"/>
        <end position="548"/>
    </location>
</feature>
<organism evidence="3 6">
    <name type="scientific">Ustilaginoidea virens</name>
    <name type="common">Rice false smut fungus</name>
    <name type="synonym">Villosiclava virens</name>
    <dbReference type="NCBI Taxonomy" id="1159556"/>
    <lineage>
        <taxon>Eukaryota</taxon>
        <taxon>Fungi</taxon>
        <taxon>Dikarya</taxon>
        <taxon>Ascomycota</taxon>
        <taxon>Pezizomycotina</taxon>
        <taxon>Sordariomycetes</taxon>
        <taxon>Hypocreomycetidae</taxon>
        <taxon>Hypocreales</taxon>
        <taxon>Clavicipitaceae</taxon>
        <taxon>Ustilaginoidea</taxon>
    </lineage>
</organism>
<dbReference type="STRING" id="1159556.A0A063C0I2"/>
<dbReference type="Proteomes" id="UP000027002">
    <property type="component" value="Chromosome 2"/>
</dbReference>
<dbReference type="PANTHER" id="PTHR42678:SF34">
    <property type="entry name" value="OS04G0183300 PROTEIN"/>
    <property type="match status" value="1"/>
</dbReference>
<feature type="signal peptide" evidence="1">
    <location>
        <begin position="1"/>
        <end position="24"/>
    </location>
</feature>
<protein>
    <recommendedName>
        <fullName evidence="2">Amidase domain-containing protein</fullName>
    </recommendedName>
</protein>
<dbReference type="KEGG" id="uvi:66062762"/>
<evidence type="ECO:0000313" key="3">
    <source>
        <dbReference type="EMBL" id="GAO13945.1"/>
    </source>
</evidence>
<keyword evidence="5" id="KW-1185">Reference proteome</keyword>
<evidence type="ECO:0000313" key="6">
    <source>
        <dbReference type="Proteomes" id="UP000054053"/>
    </source>
</evidence>
<reference evidence="4" key="3">
    <citation type="submission" date="2020-03" db="EMBL/GenBank/DDBJ databases">
        <title>A mixture of massive structural variations and highly conserved coding sequences in Ustilaginoidea virens genome.</title>
        <authorList>
            <person name="Zhang K."/>
            <person name="Zhao Z."/>
            <person name="Zhang Z."/>
            <person name="Li Y."/>
            <person name="Hsiang T."/>
            <person name="Sun W."/>
        </authorList>
    </citation>
    <scope>NUCLEOTIDE SEQUENCE</scope>
    <source>
        <strain evidence="4">UV-8b</strain>
    </source>
</reference>
<proteinExistence type="predicted"/>
<dbReference type="Proteomes" id="UP000054053">
    <property type="component" value="Unassembled WGS sequence"/>
</dbReference>
<dbReference type="EMBL" id="CP072754">
    <property type="protein sequence ID" value="QUC17743.1"/>
    <property type="molecule type" value="Genomic_DNA"/>
</dbReference>
<dbReference type="HOGENOM" id="CLU_009600_14_1_1"/>
<feature type="domain" description="Amidase" evidence="2">
    <location>
        <begin position="56"/>
        <end position="515"/>
    </location>
</feature>
<name>A0A063C0I2_USTVR</name>
<evidence type="ECO:0000313" key="5">
    <source>
        <dbReference type="Proteomes" id="UP000027002"/>
    </source>
</evidence>
<dbReference type="AlphaFoldDB" id="A0A063C0I2"/>
<dbReference type="Gene3D" id="3.90.1300.10">
    <property type="entry name" value="Amidase signature (AS) domain"/>
    <property type="match status" value="1"/>
</dbReference>
<evidence type="ECO:0000313" key="4">
    <source>
        <dbReference type="EMBL" id="QUC17743.1"/>
    </source>
</evidence>
<dbReference type="SUPFAM" id="SSF75304">
    <property type="entry name" value="Amidase signature (AS) enzymes"/>
    <property type="match status" value="1"/>
</dbReference>
<dbReference type="RefSeq" id="XP_042995416.1">
    <property type="nucleotide sequence ID" value="XM_043139482.1"/>
</dbReference>
<dbReference type="EMBL" id="BBTG02000018">
    <property type="protein sequence ID" value="GAO13945.1"/>
    <property type="molecule type" value="Genomic_DNA"/>
</dbReference>
<reference evidence="6" key="2">
    <citation type="journal article" date="2016" name="Genome Announc.">
        <title>Genome sequence of Ustilaginoidea virens IPU010, a rice pathogenic fungus causing false smut.</title>
        <authorList>
            <person name="Kumagai T."/>
            <person name="Ishii T."/>
            <person name="Terai G."/>
            <person name="Umemura M."/>
            <person name="Machida M."/>
            <person name="Asai K."/>
        </authorList>
    </citation>
    <scope>NUCLEOTIDE SEQUENCE [LARGE SCALE GENOMIC DNA]</scope>
    <source>
        <strain evidence="6">IPU010</strain>
    </source>
</reference>
<evidence type="ECO:0000256" key="1">
    <source>
        <dbReference type="SAM" id="SignalP"/>
    </source>
</evidence>
<dbReference type="InterPro" id="IPR023631">
    <property type="entry name" value="Amidase_dom"/>
</dbReference>
<dbReference type="PANTHER" id="PTHR42678">
    <property type="entry name" value="AMIDASE"/>
    <property type="match status" value="1"/>
</dbReference>
<keyword evidence="1" id="KW-0732">Signal</keyword>
<dbReference type="Pfam" id="PF01425">
    <property type="entry name" value="Amidase"/>
    <property type="match status" value="1"/>
</dbReference>
<dbReference type="GeneID" id="66062762"/>